<gene>
    <name evidence="2" type="ORF">HY768_06010</name>
</gene>
<evidence type="ECO:0000313" key="3">
    <source>
        <dbReference type="Proteomes" id="UP000736328"/>
    </source>
</evidence>
<dbReference type="PANTHER" id="PTHR33803:SF3">
    <property type="entry name" value="BLL1974 PROTEIN"/>
    <property type="match status" value="1"/>
</dbReference>
<name>A0A933IBG3_UNCT6</name>
<proteinExistence type="predicted"/>
<accession>A0A933IBG3</accession>
<protein>
    <submittedName>
        <fullName evidence="2">Transposase</fullName>
    </submittedName>
</protein>
<comment type="caution">
    <text evidence="2">The sequence shown here is derived from an EMBL/GenBank/DDBJ whole genome shotgun (WGS) entry which is preliminary data.</text>
</comment>
<dbReference type="PANTHER" id="PTHR33803">
    <property type="entry name" value="IS1478 TRANSPOSASE"/>
    <property type="match status" value="1"/>
</dbReference>
<dbReference type="EMBL" id="JACQXR010000078">
    <property type="protein sequence ID" value="MBI4726762.1"/>
    <property type="molecule type" value="Genomic_DNA"/>
</dbReference>
<evidence type="ECO:0000259" key="1">
    <source>
        <dbReference type="Pfam" id="PF05598"/>
    </source>
</evidence>
<sequence length="132" mass="15745">MLPYFKKHKTFKKLNTGRNSTPIESYLRLMYLKHRYQMGYDTLVKEVSDSFKWRRFCRLSLSSKVPDDTTLVKLTNLYGPELAREINQELVKKLIKKKIIRGKKLRAYCKAVEAKIHFPKSDQRRVRSCQQC</sequence>
<reference evidence="2" key="1">
    <citation type="submission" date="2020-07" db="EMBL/GenBank/DDBJ databases">
        <title>Huge and variable diversity of episymbiotic CPR bacteria and DPANN archaea in groundwater ecosystems.</title>
        <authorList>
            <person name="He C.Y."/>
            <person name="Keren R."/>
            <person name="Whittaker M."/>
            <person name="Farag I.F."/>
            <person name="Doudna J."/>
            <person name="Cate J.H.D."/>
            <person name="Banfield J.F."/>
        </authorList>
    </citation>
    <scope>NUCLEOTIDE SEQUENCE</scope>
    <source>
        <strain evidence="2">NC_groundwater_1520_Pr4_B-0.1um_53_5</strain>
    </source>
</reference>
<dbReference type="Pfam" id="PF05598">
    <property type="entry name" value="DUF772"/>
    <property type="match status" value="1"/>
</dbReference>
<dbReference type="Proteomes" id="UP000736328">
    <property type="component" value="Unassembled WGS sequence"/>
</dbReference>
<dbReference type="InterPro" id="IPR008490">
    <property type="entry name" value="Transposase_InsH_N"/>
</dbReference>
<dbReference type="AlphaFoldDB" id="A0A933IBG3"/>
<feature type="domain" description="Transposase InsH N-terminal" evidence="1">
    <location>
        <begin position="11"/>
        <end position="74"/>
    </location>
</feature>
<organism evidence="2 3">
    <name type="scientific">candidate division TA06 bacterium</name>
    <dbReference type="NCBI Taxonomy" id="2250710"/>
    <lineage>
        <taxon>Bacteria</taxon>
        <taxon>Bacteria division TA06</taxon>
    </lineage>
</organism>
<evidence type="ECO:0000313" key="2">
    <source>
        <dbReference type="EMBL" id="MBI4726762.1"/>
    </source>
</evidence>